<comment type="subunit">
    <text evidence="5">NDH-1 is composed of 14 different subunits. Subunits NuoA, H, J, K, L, M, N constitute the membrane sector of the complex.</text>
</comment>
<keyword evidence="3 5" id="KW-1133">Transmembrane helix</keyword>
<evidence type="ECO:0000259" key="7">
    <source>
        <dbReference type="Pfam" id="PF00361"/>
    </source>
</evidence>
<feature type="transmembrane region" description="Helical" evidence="5">
    <location>
        <begin position="116"/>
        <end position="135"/>
    </location>
</feature>
<gene>
    <name evidence="5" type="primary">nuoN</name>
    <name evidence="8" type="ORF">BLX24_11545</name>
</gene>
<dbReference type="AlphaFoldDB" id="A0A1S2VM37"/>
<keyword evidence="5" id="KW-1278">Translocase</keyword>
<feature type="transmembrane region" description="Helical" evidence="5">
    <location>
        <begin position="141"/>
        <end position="159"/>
    </location>
</feature>
<comment type="function">
    <text evidence="5">NDH-1 shuttles electrons from NADH, via FMN and iron-sulfur (Fe-S) centers, to quinones in the respiratory chain. The immediate electron acceptor for the enzyme in this species is believed to be a menaquinone. Couples the redox reaction to proton translocation (for every two electrons transferred, four hydrogen ions are translocated across the cytoplasmic membrane), and thus conserves the redox energy in a proton gradient.</text>
</comment>
<dbReference type="OrthoDB" id="9811718at2"/>
<dbReference type="GO" id="GO:0042773">
    <property type="term" value="P:ATP synthesis coupled electron transport"/>
    <property type="evidence" value="ECO:0007669"/>
    <property type="project" value="InterPro"/>
</dbReference>
<keyword evidence="5" id="KW-0520">NAD</keyword>
<evidence type="ECO:0000256" key="6">
    <source>
        <dbReference type="RuleBase" id="RU000320"/>
    </source>
</evidence>
<comment type="catalytic activity">
    <reaction evidence="5">
        <text>a quinone + NADH + 5 H(+)(in) = a quinol + NAD(+) + 4 H(+)(out)</text>
        <dbReference type="Rhea" id="RHEA:57888"/>
        <dbReference type="ChEBI" id="CHEBI:15378"/>
        <dbReference type="ChEBI" id="CHEBI:24646"/>
        <dbReference type="ChEBI" id="CHEBI:57540"/>
        <dbReference type="ChEBI" id="CHEBI:57945"/>
        <dbReference type="ChEBI" id="CHEBI:132124"/>
    </reaction>
</comment>
<evidence type="ECO:0000256" key="4">
    <source>
        <dbReference type="ARBA" id="ARBA00023136"/>
    </source>
</evidence>
<feature type="transmembrane region" description="Helical" evidence="5">
    <location>
        <begin position="310"/>
        <end position="329"/>
    </location>
</feature>
<dbReference type="EMBL" id="MORL01000005">
    <property type="protein sequence ID" value="OIN58858.1"/>
    <property type="molecule type" value="Genomic_DNA"/>
</dbReference>
<evidence type="ECO:0000256" key="2">
    <source>
        <dbReference type="ARBA" id="ARBA00022692"/>
    </source>
</evidence>
<feature type="transmembrane region" description="Helical" evidence="5">
    <location>
        <begin position="463"/>
        <end position="483"/>
    </location>
</feature>
<dbReference type="GO" id="GO:0048038">
    <property type="term" value="F:quinone binding"/>
    <property type="evidence" value="ECO:0007669"/>
    <property type="project" value="UniProtKB-KW"/>
</dbReference>
<dbReference type="PANTHER" id="PTHR22773">
    <property type="entry name" value="NADH DEHYDROGENASE"/>
    <property type="match status" value="1"/>
</dbReference>
<keyword evidence="5" id="KW-1003">Cell membrane</keyword>
<dbReference type="GO" id="GO:0005886">
    <property type="term" value="C:plasma membrane"/>
    <property type="evidence" value="ECO:0007669"/>
    <property type="project" value="UniProtKB-SubCell"/>
</dbReference>
<keyword evidence="4 5" id="KW-0472">Membrane</keyword>
<evidence type="ECO:0000256" key="1">
    <source>
        <dbReference type="ARBA" id="ARBA00004127"/>
    </source>
</evidence>
<dbReference type="InterPro" id="IPR010096">
    <property type="entry name" value="NADH-Q_OxRdtase_suN/2"/>
</dbReference>
<dbReference type="NCBIfam" id="TIGR01770">
    <property type="entry name" value="NDH_I_N"/>
    <property type="match status" value="1"/>
</dbReference>
<feature type="transmembrane region" description="Helical" evidence="5">
    <location>
        <begin position="422"/>
        <end position="442"/>
    </location>
</feature>
<feature type="transmembrane region" description="Helical" evidence="5">
    <location>
        <begin position="341"/>
        <end position="359"/>
    </location>
</feature>
<dbReference type="GO" id="GO:0050136">
    <property type="term" value="F:NADH dehydrogenase (quinone) (non-electrogenic) activity"/>
    <property type="evidence" value="ECO:0007669"/>
    <property type="project" value="UniProtKB-UniRule"/>
</dbReference>
<feature type="transmembrane region" description="Helical" evidence="5">
    <location>
        <begin position="85"/>
        <end position="104"/>
    </location>
</feature>
<evidence type="ECO:0000256" key="5">
    <source>
        <dbReference type="HAMAP-Rule" id="MF_00445"/>
    </source>
</evidence>
<keyword evidence="9" id="KW-1185">Reference proteome</keyword>
<reference evidence="8 9" key="1">
    <citation type="submission" date="2016-10" db="EMBL/GenBank/DDBJ databases">
        <title>Arsenicibacter rosenii gen. nov., sp. nov., an efficient arsenic-methylating bacterium isolated from an arsenic-contaminated paddy soil.</title>
        <authorList>
            <person name="Huang K."/>
        </authorList>
    </citation>
    <scope>NUCLEOTIDE SEQUENCE [LARGE SCALE GENOMIC DNA]</scope>
    <source>
        <strain evidence="8 9">SM-1</strain>
    </source>
</reference>
<protein>
    <recommendedName>
        <fullName evidence="5">NADH-quinone oxidoreductase subunit N</fullName>
        <ecNumber evidence="5">7.1.1.-</ecNumber>
    </recommendedName>
    <alternativeName>
        <fullName evidence="5">NADH dehydrogenase I subunit N</fullName>
    </alternativeName>
    <alternativeName>
        <fullName evidence="5">NDH-1 subunit N</fullName>
    </alternativeName>
</protein>
<keyword evidence="5" id="KW-0813">Transport</keyword>
<dbReference type="Proteomes" id="UP000181790">
    <property type="component" value="Unassembled WGS sequence"/>
</dbReference>
<feature type="transmembrane region" description="Helical" evidence="5">
    <location>
        <begin position="380"/>
        <end position="402"/>
    </location>
</feature>
<feature type="transmembrane region" description="Helical" evidence="5">
    <location>
        <begin position="282"/>
        <end position="303"/>
    </location>
</feature>
<dbReference type="GO" id="GO:0012505">
    <property type="term" value="C:endomembrane system"/>
    <property type="evidence" value="ECO:0007669"/>
    <property type="project" value="UniProtKB-SubCell"/>
</dbReference>
<evidence type="ECO:0000313" key="9">
    <source>
        <dbReference type="Proteomes" id="UP000181790"/>
    </source>
</evidence>
<keyword evidence="2 5" id="KW-0812">Transmembrane</keyword>
<feature type="domain" description="NADH:quinone oxidoreductase/Mrp antiporter transmembrane" evidence="7">
    <location>
        <begin position="135"/>
        <end position="414"/>
    </location>
</feature>
<feature type="transmembrane region" description="Helical" evidence="5">
    <location>
        <begin position="171"/>
        <end position="193"/>
    </location>
</feature>
<comment type="caution">
    <text evidence="8">The sequence shown here is derived from an EMBL/GenBank/DDBJ whole genome shotgun (WGS) entry which is preliminary data.</text>
</comment>
<dbReference type="HAMAP" id="MF_00445">
    <property type="entry name" value="NDH1_NuoN_1"/>
    <property type="match status" value="1"/>
</dbReference>
<proteinExistence type="inferred from homology"/>
<feature type="transmembrane region" description="Helical" evidence="5">
    <location>
        <begin position="213"/>
        <end position="238"/>
    </location>
</feature>
<evidence type="ECO:0000313" key="8">
    <source>
        <dbReference type="EMBL" id="OIN58858.1"/>
    </source>
</evidence>
<evidence type="ECO:0000256" key="3">
    <source>
        <dbReference type="ARBA" id="ARBA00022989"/>
    </source>
</evidence>
<dbReference type="EC" id="7.1.1.-" evidence="5"/>
<organism evidence="8 9">
    <name type="scientific">Arsenicibacter rosenii</name>
    <dbReference type="NCBI Taxonomy" id="1750698"/>
    <lineage>
        <taxon>Bacteria</taxon>
        <taxon>Pseudomonadati</taxon>
        <taxon>Bacteroidota</taxon>
        <taxon>Cytophagia</taxon>
        <taxon>Cytophagales</taxon>
        <taxon>Spirosomataceae</taxon>
        <taxon>Arsenicibacter</taxon>
    </lineage>
</organism>
<dbReference type="RefSeq" id="WP_071503309.1">
    <property type="nucleotide sequence ID" value="NZ_MORL01000005.1"/>
</dbReference>
<name>A0A1S2VM37_9BACT</name>
<comment type="similarity">
    <text evidence="5">Belongs to the complex I subunit 2 family.</text>
</comment>
<feature type="transmembrane region" description="Helical" evidence="5">
    <location>
        <begin position="47"/>
        <end position="65"/>
    </location>
</feature>
<feature type="transmembrane region" description="Helical" evidence="5">
    <location>
        <begin position="21"/>
        <end position="40"/>
    </location>
</feature>
<dbReference type="InterPro" id="IPR001750">
    <property type="entry name" value="ND/Mrp_TM"/>
</dbReference>
<accession>A0A1S2VM37</accession>
<feature type="transmembrane region" description="Helical" evidence="5">
    <location>
        <begin position="250"/>
        <end position="270"/>
    </location>
</feature>
<sequence length="495" mass="53812">MPLLSQLQDILNSLGGFRPELWLTIAFCSILIAELVLLRLKTAQVRLWLSSLTIVFLLIAGFLVIQGTRQGFLFLHLLFSDDQAAFYKLIVLLAAVLVIGYDQLTDSPDRKDRLPAEWYPLLLATVLGSFLLTMSVNLLSIYLSLELISISSYLLTALTKTRKAVEGGIKYLLFGAISSAIMLYGMSLLYGITGTLDITSPAFGIELARNEPLVVAAVGLLTMAGFLFKLSLVPFHVWTPDVYDAAPIPVAAFFSIAPKAATVLVLMRIVTALPDAALGFDIQSPLAFVAIASITLGNFSALWQTDAKRLLAYSSIAQAGFLIVGIVALNKTGFEATTFYMATYLFINLAAFFLIDLLSRQHNGRLAIADLAGLGARQPLLSIALTVVMIALVGLPPTVGFTAKLLVFSALYEAFQASGNKWLALLFGWGLLNAVISLAYYLKIPFLLFFRPSPVEETPVVTVSPIATGLAVGLALLSVWFFLKPESLLQWIARF</sequence>
<dbReference type="GO" id="GO:0008137">
    <property type="term" value="F:NADH dehydrogenase (ubiquinone) activity"/>
    <property type="evidence" value="ECO:0007669"/>
    <property type="project" value="InterPro"/>
</dbReference>
<dbReference type="Pfam" id="PF00361">
    <property type="entry name" value="Proton_antipo_M"/>
    <property type="match status" value="1"/>
</dbReference>
<keyword evidence="5" id="KW-0874">Quinone</keyword>
<comment type="subcellular location">
    <subcellularLocation>
        <location evidence="5">Cell membrane</location>
        <topology evidence="5">Multi-pass membrane protein</topology>
    </subcellularLocation>
    <subcellularLocation>
        <location evidence="1">Endomembrane system</location>
        <topology evidence="1">Multi-pass membrane protein</topology>
    </subcellularLocation>
    <subcellularLocation>
        <location evidence="6">Membrane</location>
        <topology evidence="6">Multi-pass membrane protein</topology>
    </subcellularLocation>
</comment>